<organism evidence="1">
    <name type="scientific">hydrothermal vent metagenome</name>
    <dbReference type="NCBI Taxonomy" id="652676"/>
    <lineage>
        <taxon>unclassified sequences</taxon>
        <taxon>metagenomes</taxon>
        <taxon>ecological metagenomes</taxon>
    </lineage>
</organism>
<evidence type="ECO:0000313" key="1">
    <source>
        <dbReference type="EMBL" id="VAW99694.1"/>
    </source>
</evidence>
<reference evidence="1" key="1">
    <citation type="submission" date="2018-06" db="EMBL/GenBank/DDBJ databases">
        <authorList>
            <person name="Zhirakovskaya E."/>
        </authorList>
    </citation>
    <scope>NUCLEOTIDE SEQUENCE</scope>
</reference>
<dbReference type="AlphaFoldDB" id="A0A3B1B056"/>
<name>A0A3B1B056_9ZZZZ</name>
<dbReference type="EMBL" id="UOFR01000069">
    <property type="protein sequence ID" value="VAW99694.1"/>
    <property type="molecule type" value="Genomic_DNA"/>
</dbReference>
<gene>
    <name evidence="1" type="ORF">MNBD_GAMMA21-1688</name>
</gene>
<accession>A0A3B1B056</accession>
<sequence>MKYILTILMLICFTGSVNSYAADKTINMSVYLFTPEYLTILDTKMVQKLTSREGQIKLENIKPFHQLRALFEQRIKLKPELVNYPVNRKLFKNWKPKIKFGFGGPTVKSESIKELKKHLDDPAVKYIIITTPGIKFLSRVSPTARVYFGNGIIYDSSTTKLFSSYLVCVIDLKTELSLDCERFFTSQLFISSDKISVERLAEIKEYIELDITDKPILNKINQLLEKDAISDLNNYELKQLYIRGLQNNKFSIDEITDRTNYLIELINQPTDAVQVKSLPQREQDITRQLISMLKNKLPVKIDSLLDSTVNYISDEF</sequence>
<proteinExistence type="predicted"/>
<protein>
    <submittedName>
        <fullName evidence="1">Uncharacterized protein</fullName>
    </submittedName>
</protein>